<name>A0ABN7VD92_GIGMA</name>
<keyword evidence="2" id="KW-1185">Reference proteome</keyword>
<protein>
    <submittedName>
        <fullName evidence="1">3048_t:CDS:1</fullName>
    </submittedName>
</protein>
<evidence type="ECO:0000313" key="1">
    <source>
        <dbReference type="EMBL" id="CAG8759794.1"/>
    </source>
</evidence>
<proteinExistence type="predicted"/>
<accession>A0ABN7VD92</accession>
<gene>
    <name evidence="1" type="ORF">GMARGA_LOCUS17339</name>
</gene>
<comment type="caution">
    <text evidence="1">The sequence shown here is derived from an EMBL/GenBank/DDBJ whole genome shotgun (WGS) entry which is preliminary data.</text>
</comment>
<evidence type="ECO:0000313" key="2">
    <source>
        <dbReference type="Proteomes" id="UP000789901"/>
    </source>
</evidence>
<sequence length="125" mass="14667">EQCEGKNRIEIEEQIVQPRRLLQKENIRRDQLVNERVHLKRPYQALNNSRLVEKDQNKRVKREICEITIAKEMVKAEEKNTLVANITKELNSSGHRKEVLELKLRQGSLQAVLKEQGRTKLTTSN</sequence>
<feature type="non-terminal residue" evidence="1">
    <location>
        <position position="1"/>
    </location>
</feature>
<organism evidence="1 2">
    <name type="scientific">Gigaspora margarita</name>
    <dbReference type="NCBI Taxonomy" id="4874"/>
    <lineage>
        <taxon>Eukaryota</taxon>
        <taxon>Fungi</taxon>
        <taxon>Fungi incertae sedis</taxon>
        <taxon>Mucoromycota</taxon>
        <taxon>Glomeromycotina</taxon>
        <taxon>Glomeromycetes</taxon>
        <taxon>Diversisporales</taxon>
        <taxon>Gigasporaceae</taxon>
        <taxon>Gigaspora</taxon>
    </lineage>
</organism>
<reference evidence="1 2" key="1">
    <citation type="submission" date="2021-06" db="EMBL/GenBank/DDBJ databases">
        <authorList>
            <person name="Kallberg Y."/>
            <person name="Tangrot J."/>
            <person name="Rosling A."/>
        </authorList>
    </citation>
    <scope>NUCLEOTIDE SEQUENCE [LARGE SCALE GENOMIC DNA]</scope>
    <source>
        <strain evidence="1 2">120-4 pot B 10/14</strain>
    </source>
</reference>
<dbReference type="EMBL" id="CAJVQB010013071">
    <property type="protein sequence ID" value="CAG8759794.1"/>
    <property type="molecule type" value="Genomic_DNA"/>
</dbReference>
<dbReference type="Proteomes" id="UP000789901">
    <property type="component" value="Unassembled WGS sequence"/>
</dbReference>